<dbReference type="InterPro" id="IPR033116">
    <property type="entry name" value="TRYPSIN_SER"/>
</dbReference>
<evidence type="ECO:0000256" key="3">
    <source>
        <dbReference type="ARBA" id="ARBA00022656"/>
    </source>
</evidence>
<dbReference type="PANTHER" id="PTHR24276:SF91">
    <property type="entry name" value="AT26814P-RELATED"/>
    <property type="match status" value="1"/>
</dbReference>
<evidence type="ECO:0000256" key="4">
    <source>
        <dbReference type="ARBA" id="ARBA00022670"/>
    </source>
</evidence>
<keyword evidence="7" id="KW-1015">Disulfide bond</keyword>
<evidence type="ECO:0000256" key="6">
    <source>
        <dbReference type="ARBA" id="ARBA00022825"/>
    </source>
</evidence>
<keyword evidence="4 11" id="KW-0645">Protease</keyword>
<keyword evidence="8" id="KW-1199">Hemostasis impairing toxin</keyword>
<dbReference type="PRINTS" id="PR00722">
    <property type="entry name" value="CHYMOTRYPSIN"/>
</dbReference>
<feature type="signal peptide" evidence="12">
    <location>
        <begin position="1"/>
        <end position="15"/>
    </location>
</feature>
<evidence type="ECO:0000256" key="2">
    <source>
        <dbReference type="ARBA" id="ARBA00007664"/>
    </source>
</evidence>
<evidence type="ECO:0000256" key="12">
    <source>
        <dbReference type="SAM" id="SignalP"/>
    </source>
</evidence>
<keyword evidence="10" id="KW-1205">Fibrinolytic toxin</keyword>
<keyword evidence="5 11" id="KW-0378">Hydrolase</keyword>
<dbReference type="RefSeq" id="XP_026744924.1">
    <property type="nucleotide sequence ID" value="XM_026889123.1"/>
</dbReference>
<dbReference type="Proteomes" id="UP000322000">
    <property type="component" value="Chromosome 9"/>
</dbReference>
<dbReference type="InterPro" id="IPR018114">
    <property type="entry name" value="TRYPSIN_HIS"/>
</dbReference>
<dbReference type="Gene3D" id="2.40.10.10">
    <property type="entry name" value="Trypsin-like serine proteases"/>
    <property type="match status" value="1"/>
</dbReference>
<dbReference type="InterPro" id="IPR001314">
    <property type="entry name" value="Peptidase_S1A"/>
</dbReference>
<feature type="domain" description="Peptidase S1" evidence="13">
    <location>
        <begin position="23"/>
        <end position="256"/>
    </location>
</feature>
<evidence type="ECO:0000256" key="11">
    <source>
        <dbReference type="RuleBase" id="RU363034"/>
    </source>
</evidence>
<evidence type="ECO:0000256" key="5">
    <source>
        <dbReference type="ARBA" id="ARBA00022801"/>
    </source>
</evidence>
<dbReference type="SMART" id="SM00020">
    <property type="entry name" value="Tryp_SPc"/>
    <property type="match status" value="1"/>
</dbReference>
<evidence type="ECO:0000256" key="10">
    <source>
        <dbReference type="ARBA" id="ARBA00084094"/>
    </source>
</evidence>
<comment type="function">
    <text evidence="9">Fibrinolytic activity; shows preferential cleavage of Arg-Gly bonds in all three fibrinogen chains. Contact with the caterpillars causes severe bleeding, due the anticoagulant effect of the protein.</text>
</comment>
<comment type="subcellular location">
    <subcellularLocation>
        <location evidence="1">Secreted</location>
        <location evidence="1">Extracellular space</location>
    </subcellularLocation>
</comment>
<dbReference type="Pfam" id="PF00089">
    <property type="entry name" value="Trypsin"/>
    <property type="match status" value="1"/>
</dbReference>
<dbReference type="FunFam" id="2.40.10.10:FF:000068">
    <property type="entry name" value="transmembrane protease serine 2"/>
    <property type="match status" value="1"/>
</dbReference>
<dbReference type="GeneID" id="113506280"/>
<dbReference type="KEGG" id="tnl:113497673"/>
<dbReference type="AlphaFoldDB" id="A0A7E5WWP5"/>
<gene>
    <name evidence="16" type="primary">LOC113506280</name>
    <name evidence="15" type="synonym">LOC113497673</name>
</gene>
<dbReference type="InterPro" id="IPR009003">
    <property type="entry name" value="Peptidase_S1_PA"/>
</dbReference>
<dbReference type="GO" id="GO:0090729">
    <property type="term" value="F:toxin activity"/>
    <property type="evidence" value="ECO:0007669"/>
    <property type="project" value="UniProtKB-KW"/>
</dbReference>
<dbReference type="OrthoDB" id="9425590at2759"/>
<dbReference type="InterPro" id="IPR001254">
    <property type="entry name" value="Trypsin_dom"/>
</dbReference>
<keyword evidence="3" id="KW-0800">Toxin</keyword>
<accession>A0A7E5WWP5</accession>
<evidence type="ECO:0000259" key="13">
    <source>
        <dbReference type="PROSITE" id="PS50240"/>
    </source>
</evidence>
<evidence type="ECO:0000313" key="16">
    <source>
        <dbReference type="RefSeq" id="XP_026744924.1"/>
    </source>
</evidence>
<reference evidence="15 16" key="1">
    <citation type="submission" date="2025-04" db="UniProtKB">
        <authorList>
            <consortium name="RefSeq"/>
        </authorList>
    </citation>
    <scope>IDENTIFICATION</scope>
</reference>
<comment type="similarity">
    <text evidence="2">Belongs to the peptidase S1 family.</text>
</comment>
<dbReference type="InterPro" id="IPR043504">
    <property type="entry name" value="Peptidase_S1_PA_chymotrypsin"/>
</dbReference>
<dbReference type="GO" id="GO:0005576">
    <property type="term" value="C:extracellular region"/>
    <property type="evidence" value="ECO:0007669"/>
    <property type="project" value="UniProtKB-SubCell"/>
</dbReference>
<dbReference type="PROSITE" id="PS50240">
    <property type="entry name" value="TRYPSIN_DOM"/>
    <property type="match status" value="1"/>
</dbReference>
<keyword evidence="14" id="KW-1185">Reference proteome</keyword>
<dbReference type="GO" id="GO:0004252">
    <property type="term" value="F:serine-type endopeptidase activity"/>
    <property type="evidence" value="ECO:0007669"/>
    <property type="project" value="InterPro"/>
</dbReference>
<dbReference type="PROSITE" id="PS00135">
    <property type="entry name" value="TRYPSIN_SER"/>
    <property type="match status" value="1"/>
</dbReference>
<name>A0A7E5WWP5_TRINI</name>
<keyword evidence="6 11" id="KW-0720">Serine protease</keyword>
<dbReference type="CDD" id="cd00190">
    <property type="entry name" value="Tryp_SPc"/>
    <property type="match status" value="1"/>
</dbReference>
<keyword evidence="12" id="KW-0732">Signal</keyword>
<dbReference type="GO" id="GO:0006508">
    <property type="term" value="P:proteolysis"/>
    <property type="evidence" value="ECO:0007669"/>
    <property type="project" value="UniProtKB-KW"/>
</dbReference>
<evidence type="ECO:0000313" key="14">
    <source>
        <dbReference type="Proteomes" id="UP000322000"/>
    </source>
</evidence>
<protein>
    <submittedName>
        <fullName evidence="15 16">Trypsin, alkaline C-like</fullName>
    </submittedName>
</protein>
<evidence type="ECO:0000256" key="8">
    <source>
        <dbReference type="ARBA" id="ARBA00023240"/>
    </source>
</evidence>
<evidence type="ECO:0000313" key="15">
    <source>
        <dbReference type="RefSeq" id="XP_026733140.1"/>
    </source>
</evidence>
<dbReference type="SUPFAM" id="SSF50494">
    <property type="entry name" value="Trypsin-like serine proteases"/>
    <property type="match status" value="1"/>
</dbReference>
<evidence type="ECO:0000256" key="9">
    <source>
        <dbReference type="ARBA" id="ARBA00055534"/>
    </source>
</evidence>
<proteinExistence type="inferred from homology"/>
<feature type="chain" id="PRO_5044656689" evidence="12">
    <location>
        <begin position="16"/>
        <end position="256"/>
    </location>
</feature>
<organism evidence="14 16">
    <name type="scientific">Trichoplusia ni</name>
    <name type="common">Cabbage looper</name>
    <dbReference type="NCBI Taxonomy" id="7111"/>
    <lineage>
        <taxon>Eukaryota</taxon>
        <taxon>Metazoa</taxon>
        <taxon>Ecdysozoa</taxon>
        <taxon>Arthropoda</taxon>
        <taxon>Hexapoda</taxon>
        <taxon>Insecta</taxon>
        <taxon>Pterygota</taxon>
        <taxon>Neoptera</taxon>
        <taxon>Endopterygota</taxon>
        <taxon>Lepidoptera</taxon>
        <taxon>Glossata</taxon>
        <taxon>Ditrysia</taxon>
        <taxon>Noctuoidea</taxon>
        <taxon>Noctuidae</taxon>
        <taxon>Plusiinae</taxon>
        <taxon>Trichoplusia</taxon>
    </lineage>
</organism>
<dbReference type="PANTHER" id="PTHR24276">
    <property type="entry name" value="POLYSERASE-RELATED"/>
    <property type="match status" value="1"/>
</dbReference>
<dbReference type="InterPro" id="IPR050430">
    <property type="entry name" value="Peptidase_S1"/>
</dbReference>
<sequence>MRIAVLALVVVAVAAAPSNPSRIAGGDLTTIDKYPSMAAVLMTRDMINFQQNCGGTIINNRSILSAAHCVYGETVESTRVRIGSSYRSSGGEVLPLAAILMYPTYTIHKYDDDVAILRTAVEIKYSATVQPAPIAGPSYDLADDEVVWATGWGATETNEFHSEQLRDVQVWTVKHETCRWLYLLGVRITTDMLCIGWLGVGGRDQCWGDSGGPVFHNGVVVGVCAFGGGCRTPQSHRYPSVNARVSSYSTWIQANA</sequence>
<evidence type="ECO:0000256" key="7">
    <source>
        <dbReference type="ARBA" id="ARBA00023157"/>
    </source>
</evidence>
<dbReference type="KEGG" id="tnl:113506280"/>
<dbReference type="RefSeq" id="XP_026733140.1">
    <property type="nucleotide sequence ID" value="XM_026877339.1"/>
</dbReference>
<evidence type="ECO:0000256" key="1">
    <source>
        <dbReference type="ARBA" id="ARBA00004239"/>
    </source>
</evidence>
<dbReference type="PROSITE" id="PS00134">
    <property type="entry name" value="TRYPSIN_HIS"/>
    <property type="match status" value="1"/>
</dbReference>